<feature type="repeat" description="WD" evidence="3">
    <location>
        <begin position="116"/>
        <end position="157"/>
    </location>
</feature>
<feature type="repeat" description="WD" evidence="3">
    <location>
        <begin position="158"/>
        <end position="199"/>
    </location>
</feature>
<dbReference type="Gene3D" id="2.130.10.10">
    <property type="entry name" value="YVTN repeat-like/Quinoprotein amine dehydrogenase"/>
    <property type="match status" value="3"/>
</dbReference>
<dbReference type="GeneID" id="64637141"/>
<dbReference type="PROSITE" id="PS00678">
    <property type="entry name" value="WD_REPEATS_1"/>
    <property type="match status" value="2"/>
</dbReference>
<dbReference type="Proteomes" id="UP000807769">
    <property type="component" value="Unassembled WGS sequence"/>
</dbReference>
<dbReference type="CDD" id="cd00200">
    <property type="entry name" value="WD40"/>
    <property type="match status" value="1"/>
</dbReference>
<dbReference type="PANTHER" id="PTHR22847">
    <property type="entry name" value="WD40 REPEAT PROTEIN"/>
    <property type="match status" value="1"/>
</dbReference>
<dbReference type="SUPFAM" id="SSF50978">
    <property type="entry name" value="WD40 repeat-like"/>
    <property type="match status" value="1"/>
</dbReference>
<dbReference type="PRINTS" id="PR00320">
    <property type="entry name" value="GPROTEINBRPT"/>
</dbReference>
<evidence type="ECO:0000256" key="2">
    <source>
        <dbReference type="ARBA" id="ARBA00022737"/>
    </source>
</evidence>
<keyword evidence="7" id="KW-1185">Reference proteome</keyword>
<evidence type="ECO:0000256" key="3">
    <source>
        <dbReference type="PROSITE-ProRule" id="PRU00221"/>
    </source>
</evidence>
<name>A0A9P7E8F3_9AGAM</name>
<dbReference type="Pfam" id="PF00400">
    <property type="entry name" value="WD40"/>
    <property type="match status" value="3"/>
</dbReference>
<organism evidence="6 7">
    <name type="scientific">Suillus subaureus</name>
    <dbReference type="NCBI Taxonomy" id="48587"/>
    <lineage>
        <taxon>Eukaryota</taxon>
        <taxon>Fungi</taxon>
        <taxon>Dikarya</taxon>
        <taxon>Basidiomycota</taxon>
        <taxon>Agaricomycotina</taxon>
        <taxon>Agaricomycetes</taxon>
        <taxon>Agaricomycetidae</taxon>
        <taxon>Boletales</taxon>
        <taxon>Suillineae</taxon>
        <taxon>Suillaceae</taxon>
        <taxon>Suillus</taxon>
    </lineage>
</organism>
<evidence type="ECO:0000256" key="1">
    <source>
        <dbReference type="ARBA" id="ARBA00022574"/>
    </source>
</evidence>
<comment type="caution">
    <text evidence="6">The sequence shown here is derived from an EMBL/GenBank/DDBJ whole genome shotgun (WGS) entry which is preliminary data.</text>
</comment>
<dbReference type="InterPro" id="IPR019775">
    <property type="entry name" value="WD40_repeat_CS"/>
</dbReference>
<evidence type="ECO:0000256" key="4">
    <source>
        <dbReference type="SAM" id="MobiDB-lite"/>
    </source>
</evidence>
<dbReference type="Pfam" id="PF23414">
    <property type="entry name" value="Beta-prop_EML_2"/>
    <property type="match status" value="1"/>
</dbReference>
<feature type="repeat" description="WD" evidence="3">
    <location>
        <begin position="250"/>
        <end position="282"/>
    </location>
</feature>
<evidence type="ECO:0000313" key="7">
    <source>
        <dbReference type="Proteomes" id="UP000807769"/>
    </source>
</evidence>
<sequence>MLLGVLQEAHPTASGSPRMMQGRPAPTQMMRSHTDSLLAVSFFKDGRRVVSASHDKTLRICDMQRRSLVGGPFEGHKDYVRSIAVSPDDRRIASSGDDKVVIIWDVESERMIFDPLEKHTGWVLSVCFSPDGKRLASGSHDKTVVIWDAETGGVLATLDRHNNSVWSVAFSPDGLKLASGSADHSIRIWRSDNAELLLEIDAHQHWVRSVVWSPDSHQLVSASFDKTVKFWSSDTGAQIGQPCTSDTYHSLAISSNGSFIATASDDSTLRLWCTKTHKLMGQVLEHAALVRCVAISPNGELLVSGDGEGKVLLCSIKNILEQHNAEEGILEDEEAQQRRPPFSETQLRSYENNEKFLGNHGSPSKYPSEIDEASGIDDEHSLFDILTIPATLHNGSIIDILHAAEELLTQEIDADDDYESYANRSVVRARHAEWENALQDATKSIAIQPSLLGYISKGIALCGNGQLWDAMEAFDLAFIFYNHNPIIVDLLLLIKAVSLFNASRHNEAMRRVQDLATTYQRPHRFPCSVINVGLMFNLTNFLTLKTSSVVSTCAACDD</sequence>
<dbReference type="Gene3D" id="1.25.40.10">
    <property type="entry name" value="Tetratricopeptide repeat domain"/>
    <property type="match status" value="1"/>
</dbReference>
<dbReference type="InterPro" id="IPR020472">
    <property type="entry name" value="WD40_PAC1"/>
</dbReference>
<dbReference type="SMART" id="SM00320">
    <property type="entry name" value="WD40"/>
    <property type="match status" value="7"/>
</dbReference>
<gene>
    <name evidence="6" type="ORF">BJ212DRAFT_405427</name>
</gene>
<dbReference type="PANTHER" id="PTHR22847:SF637">
    <property type="entry name" value="WD REPEAT DOMAIN 5B"/>
    <property type="match status" value="1"/>
</dbReference>
<keyword evidence="2" id="KW-0677">Repeat</keyword>
<dbReference type="GO" id="GO:1990234">
    <property type="term" value="C:transferase complex"/>
    <property type="evidence" value="ECO:0007669"/>
    <property type="project" value="UniProtKB-ARBA"/>
</dbReference>
<dbReference type="InterPro" id="IPR011990">
    <property type="entry name" value="TPR-like_helical_dom_sf"/>
</dbReference>
<accession>A0A9P7E8F3</accession>
<feature type="domain" description="EML-like second beta-propeller" evidence="5">
    <location>
        <begin position="82"/>
        <end position="242"/>
    </location>
</feature>
<evidence type="ECO:0000313" key="6">
    <source>
        <dbReference type="EMBL" id="KAG1813686.1"/>
    </source>
</evidence>
<dbReference type="PROSITE" id="PS50294">
    <property type="entry name" value="WD_REPEATS_REGION"/>
    <property type="match status" value="4"/>
</dbReference>
<dbReference type="AlphaFoldDB" id="A0A9P7E8F3"/>
<proteinExistence type="predicted"/>
<dbReference type="InterPro" id="IPR001680">
    <property type="entry name" value="WD40_rpt"/>
</dbReference>
<evidence type="ECO:0000259" key="5">
    <source>
        <dbReference type="Pfam" id="PF23414"/>
    </source>
</evidence>
<feature type="repeat" description="WD" evidence="3">
    <location>
        <begin position="200"/>
        <end position="241"/>
    </location>
</feature>
<keyword evidence="1 3" id="KW-0853">WD repeat</keyword>
<dbReference type="InterPro" id="IPR036322">
    <property type="entry name" value="WD40_repeat_dom_sf"/>
</dbReference>
<dbReference type="InterPro" id="IPR015943">
    <property type="entry name" value="WD40/YVTN_repeat-like_dom_sf"/>
</dbReference>
<dbReference type="OrthoDB" id="538223at2759"/>
<reference evidence="6" key="1">
    <citation type="journal article" date="2020" name="New Phytol.">
        <title>Comparative genomics reveals dynamic genome evolution in host specialist ectomycorrhizal fungi.</title>
        <authorList>
            <person name="Lofgren L.A."/>
            <person name="Nguyen N.H."/>
            <person name="Vilgalys R."/>
            <person name="Ruytinx J."/>
            <person name="Liao H.L."/>
            <person name="Branco S."/>
            <person name="Kuo A."/>
            <person name="LaButti K."/>
            <person name="Lipzen A."/>
            <person name="Andreopoulos W."/>
            <person name="Pangilinan J."/>
            <person name="Riley R."/>
            <person name="Hundley H."/>
            <person name="Na H."/>
            <person name="Barry K."/>
            <person name="Grigoriev I.V."/>
            <person name="Stajich J.E."/>
            <person name="Kennedy P.G."/>
        </authorList>
    </citation>
    <scope>NUCLEOTIDE SEQUENCE</scope>
    <source>
        <strain evidence="6">MN1</strain>
    </source>
</reference>
<dbReference type="InterPro" id="IPR055442">
    <property type="entry name" value="Beta-prop_EML-like_2nd"/>
</dbReference>
<feature type="repeat" description="WD" evidence="3">
    <location>
        <begin position="73"/>
        <end position="114"/>
    </location>
</feature>
<protein>
    <submittedName>
        <fullName evidence="6">WD40-repeat-containing domain protein</fullName>
    </submittedName>
</protein>
<dbReference type="EMBL" id="JABBWG010000023">
    <property type="protein sequence ID" value="KAG1813686.1"/>
    <property type="molecule type" value="Genomic_DNA"/>
</dbReference>
<dbReference type="SUPFAM" id="SSF48452">
    <property type="entry name" value="TPR-like"/>
    <property type="match status" value="1"/>
</dbReference>
<feature type="region of interest" description="Disordered" evidence="4">
    <location>
        <begin position="1"/>
        <end position="28"/>
    </location>
</feature>
<dbReference type="RefSeq" id="XP_041191447.1">
    <property type="nucleotide sequence ID" value="XM_041343125.1"/>
</dbReference>
<feature type="repeat" description="WD" evidence="3">
    <location>
        <begin position="30"/>
        <end position="71"/>
    </location>
</feature>
<dbReference type="PROSITE" id="PS50082">
    <property type="entry name" value="WD_REPEATS_2"/>
    <property type="match status" value="6"/>
</dbReference>